<dbReference type="EMBL" id="LCCC01000039">
    <property type="protein sequence ID" value="KKS23138.1"/>
    <property type="molecule type" value="Genomic_DNA"/>
</dbReference>
<comment type="caution">
    <text evidence="2">The sequence shown here is derived from an EMBL/GenBank/DDBJ whole genome shotgun (WGS) entry which is preliminary data.</text>
</comment>
<accession>A0A0G1AD04</accession>
<evidence type="ECO:0000256" key="1">
    <source>
        <dbReference type="SAM" id="Phobius"/>
    </source>
</evidence>
<keyword evidence="1" id="KW-0812">Transmembrane</keyword>
<feature type="non-terminal residue" evidence="2">
    <location>
        <position position="77"/>
    </location>
</feature>
<reference evidence="2 3" key="1">
    <citation type="journal article" date="2015" name="Nature">
        <title>rRNA introns, odd ribosomes, and small enigmatic genomes across a large radiation of phyla.</title>
        <authorList>
            <person name="Brown C.T."/>
            <person name="Hug L.A."/>
            <person name="Thomas B.C."/>
            <person name="Sharon I."/>
            <person name="Castelle C.J."/>
            <person name="Singh A."/>
            <person name="Wilkins M.J."/>
            <person name="Williams K.H."/>
            <person name="Banfield J.F."/>
        </authorList>
    </citation>
    <scope>NUCLEOTIDE SEQUENCE [LARGE SCALE GENOMIC DNA]</scope>
</reference>
<name>A0A0G1AD04_9BACT</name>
<keyword evidence="1" id="KW-1133">Transmembrane helix</keyword>
<evidence type="ECO:0000313" key="3">
    <source>
        <dbReference type="Proteomes" id="UP000033949"/>
    </source>
</evidence>
<organism evidence="2 3">
    <name type="scientific">Candidatus Nomurabacteria bacterium GW2011_GWC2_41_8</name>
    <dbReference type="NCBI Taxonomy" id="1618755"/>
    <lineage>
        <taxon>Bacteria</taxon>
        <taxon>Candidatus Nomuraibacteriota</taxon>
    </lineage>
</organism>
<dbReference type="Proteomes" id="UP000033949">
    <property type="component" value="Unassembled WGS sequence"/>
</dbReference>
<protein>
    <submittedName>
        <fullName evidence="2">Uncharacterized protein</fullName>
    </submittedName>
</protein>
<dbReference type="AlphaFoldDB" id="A0A0G1AD04"/>
<gene>
    <name evidence="2" type="ORF">UU82_C0039G0001</name>
</gene>
<feature type="transmembrane region" description="Helical" evidence="1">
    <location>
        <begin position="20"/>
        <end position="37"/>
    </location>
</feature>
<keyword evidence="1" id="KW-0472">Membrane</keyword>
<sequence>MLAPYLTVLLTFVPDVVGEIGGATGVLLGLFLVTAVVPEVRLAVVQVTDELQLEALPGIAQEVAERVPEGQAAVLQA</sequence>
<evidence type="ECO:0000313" key="2">
    <source>
        <dbReference type="EMBL" id="KKS23138.1"/>
    </source>
</evidence>
<proteinExistence type="predicted"/>